<reference evidence="1 2" key="1">
    <citation type="submission" date="2019-10" db="EMBL/GenBank/DDBJ databases">
        <title>Draft Genome Assembly of Rhodococcus zopfii DSM44189.</title>
        <authorList>
            <person name="Sutton J.M."/>
            <person name="Akob D.M."/>
            <person name="Bushman T.J."/>
        </authorList>
    </citation>
    <scope>NUCLEOTIDE SEQUENCE [LARGE SCALE GENOMIC DNA]</scope>
    <source>
        <strain evidence="1 2">DSM 44189</strain>
    </source>
</reference>
<dbReference type="RefSeq" id="WP_072811210.1">
    <property type="nucleotide sequence ID" value="NZ_JAHWLX010000037.1"/>
</dbReference>
<dbReference type="SUPFAM" id="SSF55961">
    <property type="entry name" value="Bet v1-like"/>
    <property type="match status" value="1"/>
</dbReference>
<dbReference type="Proteomes" id="UP001275440">
    <property type="component" value="Unassembled WGS sequence"/>
</dbReference>
<evidence type="ECO:0000313" key="2">
    <source>
        <dbReference type="Proteomes" id="UP001275440"/>
    </source>
</evidence>
<dbReference type="Pfam" id="PF10698">
    <property type="entry name" value="DUF2505"/>
    <property type="match status" value="1"/>
</dbReference>
<keyword evidence="2" id="KW-1185">Reference proteome</keyword>
<comment type="caution">
    <text evidence="1">The sequence shown here is derived from an EMBL/GenBank/DDBJ whole genome shotgun (WGS) entry which is preliminary data.</text>
</comment>
<organism evidence="1 2">
    <name type="scientific">Rhodococcus zopfii</name>
    <dbReference type="NCBI Taxonomy" id="43772"/>
    <lineage>
        <taxon>Bacteria</taxon>
        <taxon>Bacillati</taxon>
        <taxon>Actinomycetota</taxon>
        <taxon>Actinomycetes</taxon>
        <taxon>Mycobacteriales</taxon>
        <taxon>Nocardiaceae</taxon>
        <taxon>Rhodococcus</taxon>
    </lineage>
</organism>
<name>A0ABU3WKM4_9NOCA</name>
<accession>A0ABU3WKM4</accession>
<gene>
    <name evidence="1" type="ORF">F8M49_02310</name>
</gene>
<evidence type="ECO:0000313" key="1">
    <source>
        <dbReference type="EMBL" id="MDV2474541.1"/>
    </source>
</evidence>
<proteinExistence type="predicted"/>
<dbReference type="EMBL" id="WBMO01000001">
    <property type="protein sequence ID" value="MDV2474541.1"/>
    <property type="molecule type" value="Genomic_DNA"/>
</dbReference>
<sequence>MGTPIDHSAHYEFPAAIVHAALVDPDYWRQRLTKIGGPGATIEDVTTGAGTIDLHMTQAIPAEHLPSVVTSIRPGDLVIHRHESWKPLDGDRARGRFSAGVDGMPGKVEGAVTLAPGRTGTIVEIDGEVEVKIPFLGGKIEGMIAEQLIELFDAEQEFTTGWLGRSGS</sequence>
<dbReference type="InterPro" id="IPR019639">
    <property type="entry name" value="DUF2505"/>
</dbReference>
<protein>
    <submittedName>
        <fullName evidence="1">DUF2505 domain-containing protein</fullName>
    </submittedName>
</protein>